<dbReference type="Proteomes" id="UP001290101">
    <property type="component" value="Unassembled WGS sequence"/>
</dbReference>
<evidence type="ECO:0000313" key="4">
    <source>
        <dbReference type="EMBL" id="PWR14677.1"/>
    </source>
</evidence>
<dbReference type="EMBL" id="QGKS01000221">
    <property type="protein sequence ID" value="PWR14677.1"/>
    <property type="molecule type" value="Genomic_DNA"/>
</dbReference>
<feature type="domain" description="Clp R" evidence="2">
    <location>
        <begin position="2"/>
        <end position="156"/>
    </location>
</feature>
<dbReference type="Proteomes" id="UP000246050">
    <property type="component" value="Unassembled WGS sequence"/>
</dbReference>
<gene>
    <name evidence="4" type="ORF">DKT69_15120</name>
    <name evidence="3" type="ORF">U2F25_02305</name>
</gene>
<dbReference type="RefSeq" id="WP_109802194.1">
    <property type="nucleotide sequence ID" value="NZ_JAXOTQ010000002.1"/>
</dbReference>
<reference evidence="4 5" key="1">
    <citation type="submission" date="2018-05" db="EMBL/GenBank/DDBJ databases">
        <title>Micromonosporas from Atacama Desert.</title>
        <authorList>
            <person name="Carro L."/>
            <person name="Golinska P."/>
            <person name="Klenk H.-P."/>
            <person name="Goodfellow M."/>
        </authorList>
    </citation>
    <scope>NUCLEOTIDE SEQUENCE [LARGE SCALE GENOMIC DNA]</scope>
    <source>
        <strain evidence="4 5">4G51</strain>
    </source>
</reference>
<protein>
    <submittedName>
        <fullName evidence="3">Clp protease N-terminal domain-containing protein</fullName>
    </submittedName>
</protein>
<keyword evidence="1" id="KW-0677">Repeat</keyword>
<dbReference type="GO" id="GO:0006508">
    <property type="term" value="P:proteolysis"/>
    <property type="evidence" value="ECO:0007669"/>
    <property type="project" value="UniProtKB-KW"/>
</dbReference>
<dbReference type="OrthoDB" id="3628183at2"/>
<dbReference type="InterPro" id="IPR036628">
    <property type="entry name" value="Clp_N_dom_sf"/>
</dbReference>
<keyword evidence="3" id="KW-0378">Hydrolase</keyword>
<evidence type="ECO:0000313" key="5">
    <source>
        <dbReference type="Proteomes" id="UP000246050"/>
    </source>
</evidence>
<keyword evidence="3" id="KW-0645">Protease</keyword>
<dbReference type="Gene3D" id="1.10.1780.10">
    <property type="entry name" value="Clp, N-terminal domain"/>
    <property type="match status" value="1"/>
</dbReference>
<dbReference type="InterPro" id="IPR004176">
    <property type="entry name" value="Clp_R_N"/>
</dbReference>
<proteinExistence type="predicted"/>
<organism evidence="4 5">
    <name type="scientific">Micromonospora sicca</name>
    <dbReference type="NCBI Taxonomy" id="2202420"/>
    <lineage>
        <taxon>Bacteria</taxon>
        <taxon>Bacillati</taxon>
        <taxon>Actinomycetota</taxon>
        <taxon>Actinomycetes</taxon>
        <taxon>Micromonosporales</taxon>
        <taxon>Micromonosporaceae</taxon>
        <taxon>Micromonospora</taxon>
    </lineage>
</organism>
<dbReference type="Pfam" id="PF02861">
    <property type="entry name" value="Clp_N"/>
    <property type="match status" value="1"/>
</dbReference>
<dbReference type="GO" id="GO:0008233">
    <property type="term" value="F:peptidase activity"/>
    <property type="evidence" value="ECO:0007669"/>
    <property type="project" value="UniProtKB-KW"/>
</dbReference>
<keyword evidence="6" id="KW-1185">Reference proteome</keyword>
<evidence type="ECO:0000313" key="6">
    <source>
        <dbReference type="Proteomes" id="UP001290101"/>
    </source>
</evidence>
<dbReference type="SUPFAM" id="SSF81923">
    <property type="entry name" value="Double Clp-N motif"/>
    <property type="match status" value="1"/>
</dbReference>
<sequence length="156" mass="16590">MFEHFAAGARTAVTAALDEARHRGDRRLGTEHLLLGVLHARELDPLGALGLDLPRARAALEALDVAALAAVGIDVRGVERAPVPLSGKRTPFTSAARTALRRAVGVTREQGGRRIKPAHLLLALLECPPPDPAAEVFRELGVDRSAVRAELRPKAA</sequence>
<comment type="caution">
    <text evidence="4">The sequence shown here is derived from an EMBL/GenBank/DDBJ whole genome shotgun (WGS) entry which is preliminary data.</text>
</comment>
<evidence type="ECO:0000256" key="1">
    <source>
        <dbReference type="PROSITE-ProRule" id="PRU01251"/>
    </source>
</evidence>
<evidence type="ECO:0000313" key="3">
    <source>
        <dbReference type="EMBL" id="MDZ5488303.1"/>
    </source>
</evidence>
<dbReference type="EMBL" id="JAXOTQ010000002">
    <property type="protein sequence ID" value="MDZ5488303.1"/>
    <property type="molecule type" value="Genomic_DNA"/>
</dbReference>
<name>A0A317DJB0_9ACTN</name>
<accession>A0A317DJB0</accession>
<dbReference type="AlphaFoldDB" id="A0A317DJB0"/>
<dbReference type="PROSITE" id="PS51903">
    <property type="entry name" value="CLP_R"/>
    <property type="match status" value="1"/>
</dbReference>
<reference evidence="3 6" key="2">
    <citation type="submission" date="2023-12" db="EMBL/GenBank/DDBJ databases">
        <title>Micromonospora sp. nov., isolated from Atacama Desert.</title>
        <authorList>
            <person name="Carro L."/>
            <person name="Golinska P."/>
            <person name="Klenk H.-P."/>
            <person name="Goodfellow M."/>
        </authorList>
    </citation>
    <scope>NUCLEOTIDE SEQUENCE [LARGE SCALE GENOMIC DNA]</scope>
    <source>
        <strain evidence="3 6">4G53</strain>
    </source>
</reference>
<evidence type="ECO:0000259" key="2">
    <source>
        <dbReference type="PROSITE" id="PS51903"/>
    </source>
</evidence>